<sequence>MKNSWTIGKYVCIDPSDRLVELFVCVIIIVVTIDVGPAAIVVVPLELLNKRLRVFLVRCRARNSSTFSHTNRIQGPVCTKMIRNP</sequence>
<gene>
    <name evidence="2" type="ORF">BLA29_003239</name>
</gene>
<comment type="caution">
    <text evidence="2">The sequence shown here is derived from an EMBL/GenBank/DDBJ whole genome shotgun (WGS) entry which is preliminary data.</text>
</comment>
<dbReference type="Proteomes" id="UP000194236">
    <property type="component" value="Unassembled WGS sequence"/>
</dbReference>
<reference evidence="2 3" key="1">
    <citation type="submission" date="2017-03" db="EMBL/GenBank/DDBJ databases">
        <title>Genome Survey of Euroglyphus maynei.</title>
        <authorList>
            <person name="Arlian L.G."/>
            <person name="Morgan M.S."/>
            <person name="Rider S.D."/>
        </authorList>
    </citation>
    <scope>NUCLEOTIDE SEQUENCE [LARGE SCALE GENOMIC DNA]</scope>
    <source>
        <strain evidence="2">Arlian Lab</strain>
        <tissue evidence="2">Whole body</tissue>
    </source>
</reference>
<keyword evidence="1" id="KW-0472">Membrane</keyword>
<dbReference type="AlphaFoldDB" id="A0A1Y3AUG4"/>
<keyword evidence="1" id="KW-0812">Transmembrane</keyword>
<name>A0A1Y3AUG4_EURMA</name>
<evidence type="ECO:0000313" key="3">
    <source>
        <dbReference type="Proteomes" id="UP000194236"/>
    </source>
</evidence>
<protein>
    <submittedName>
        <fullName evidence="2">Uncharacterized protein</fullName>
    </submittedName>
</protein>
<keyword evidence="1" id="KW-1133">Transmembrane helix</keyword>
<dbReference type="EMBL" id="MUJZ01057867">
    <property type="protein sequence ID" value="OTF72111.1"/>
    <property type="molecule type" value="Genomic_DNA"/>
</dbReference>
<evidence type="ECO:0000313" key="2">
    <source>
        <dbReference type="EMBL" id="OTF72111.1"/>
    </source>
</evidence>
<accession>A0A1Y3AUG4</accession>
<proteinExistence type="predicted"/>
<keyword evidence="3" id="KW-1185">Reference proteome</keyword>
<organism evidence="2 3">
    <name type="scientific">Euroglyphus maynei</name>
    <name type="common">Mayne's house dust mite</name>
    <dbReference type="NCBI Taxonomy" id="6958"/>
    <lineage>
        <taxon>Eukaryota</taxon>
        <taxon>Metazoa</taxon>
        <taxon>Ecdysozoa</taxon>
        <taxon>Arthropoda</taxon>
        <taxon>Chelicerata</taxon>
        <taxon>Arachnida</taxon>
        <taxon>Acari</taxon>
        <taxon>Acariformes</taxon>
        <taxon>Sarcoptiformes</taxon>
        <taxon>Astigmata</taxon>
        <taxon>Psoroptidia</taxon>
        <taxon>Analgoidea</taxon>
        <taxon>Pyroglyphidae</taxon>
        <taxon>Pyroglyphinae</taxon>
        <taxon>Euroglyphus</taxon>
    </lineage>
</organism>
<feature type="transmembrane region" description="Helical" evidence="1">
    <location>
        <begin position="20"/>
        <end position="43"/>
    </location>
</feature>
<evidence type="ECO:0000256" key="1">
    <source>
        <dbReference type="SAM" id="Phobius"/>
    </source>
</evidence>